<dbReference type="AlphaFoldDB" id="A0A8S2F6J9"/>
<dbReference type="EMBL" id="CAJNOK010021964">
    <property type="protein sequence ID" value="CAF1340556.1"/>
    <property type="molecule type" value="Genomic_DNA"/>
</dbReference>
<evidence type="ECO:0000313" key="3">
    <source>
        <dbReference type="EMBL" id="CAF4151815.1"/>
    </source>
</evidence>
<dbReference type="EMBL" id="CAJOBA010043590">
    <property type="protein sequence ID" value="CAF4151815.1"/>
    <property type="molecule type" value="Genomic_DNA"/>
</dbReference>
<proteinExistence type="predicted"/>
<comment type="caution">
    <text evidence="2">The sequence shown here is derived from an EMBL/GenBank/DDBJ whole genome shotgun (WGS) entry which is preliminary data.</text>
</comment>
<accession>A0A8S2F6J9</accession>
<dbReference type="Pfam" id="PF23265">
    <property type="entry name" value="Ig-like_KY"/>
    <property type="match status" value="1"/>
</dbReference>
<sequence length="304" mass="34776">MIYNHFPNEEKWQLLAGPITMQEYLSMPETHAAFFEFNLQVISPQNSHAISLQKDKYYGEILVRCPDDTELSGSLKESTDEQTVKGADKVYFDRQKSLWRCQFAPRKNGMHDITIYAKKKSSEGTFAGAVLFIFDVKDLKTFISFPRTWFHFYEYDLEVVAPLHSGSVVWPVGASYCEILIRCPDDVQLSGHIGKGQRIQQGELIQYNAEKELWQCLFAPKKRKCHLYEPLNGILKKGAAATIHCRLPGATEVNMTVDSKWLTAQGYENNVLKRTIKVGSQDMSLWAKYDKNSSYSSVLTYTVK</sequence>
<reference evidence="2" key="1">
    <citation type="submission" date="2021-02" db="EMBL/GenBank/DDBJ databases">
        <authorList>
            <person name="Nowell W R."/>
        </authorList>
    </citation>
    <scope>NUCLEOTIDE SEQUENCE</scope>
</reference>
<dbReference type="PANTHER" id="PTHR47020">
    <property type="entry name" value="HILLARIN"/>
    <property type="match status" value="1"/>
</dbReference>
<protein>
    <recommendedName>
        <fullName evidence="1">KY-like immunoglobulin-like domain-containing protein</fullName>
    </recommendedName>
</protein>
<evidence type="ECO:0000259" key="1">
    <source>
        <dbReference type="Pfam" id="PF23265"/>
    </source>
</evidence>
<dbReference type="PANTHER" id="PTHR47020:SF1">
    <property type="entry name" value="HILLARIN"/>
    <property type="match status" value="1"/>
</dbReference>
<dbReference type="Proteomes" id="UP000682733">
    <property type="component" value="Unassembled WGS sequence"/>
</dbReference>
<evidence type="ECO:0000313" key="2">
    <source>
        <dbReference type="EMBL" id="CAF1340556.1"/>
    </source>
</evidence>
<evidence type="ECO:0000313" key="4">
    <source>
        <dbReference type="Proteomes" id="UP000677228"/>
    </source>
</evidence>
<dbReference type="InterPro" id="IPR056564">
    <property type="entry name" value="Ig-like_KY"/>
</dbReference>
<gene>
    <name evidence="2" type="ORF">OVA965_LOCUS30324</name>
    <name evidence="3" type="ORF">TMI583_LOCUS31123</name>
</gene>
<organism evidence="2 4">
    <name type="scientific">Didymodactylos carnosus</name>
    <dbReference type="NCBI Taxonomy" id="1234261"/>
    <lineage>
        <taxon>Eukaryota</taxon>
        <taxon>Metazoa</taxon>
        <taxon>Spiralia</taxon>
        <taxon>Gnathifera</taxon>
        <taxon>Rotifera</taxon>
        <taxon>Eurotatoria</taxon>
        <taxon>Bdelloidea</taxon>
        <taxon>Philodinida</taxon>
        <taxon>Philodinidae</taxon>
        <taxon>Didymodactylos</taxon>
    </lineage>
</organism>
<dbReference type="Proteomes" id="UP000677228">
    <property type="component" value="Unassembled WGS sequence"/>
</dbReference>
<dbReference type="InterPro" id="IPR053041">
    <property type="entry name" value="Transglut-like_Superfamily_Mod"/>
</dbReference>
<feature type="domain" description="KY-like immunoglobulin-like" evidence="1">
    <location>
        <begin position="21"/>
        <end position="138"/>
    </location>
</feature>
<name>A0A8S2F6J9_9BILA</name>